<comment type="catalytic activity">
    <reaction evidence="1 10">
        <text>Eliminative cleavage of (1-&gt;4)-alpha-D-galacturonan to give oligosaccharides with 4-deoxy-alpha-D-galact-4-enuronosyl groups at their non-reducing ends.</text>
        <dbReference type="EC" id="4.2.2.2"/>
    </reaction>
</comment>
<dbReference type="OrthoDB" id="3518458at2759"/>
<proteinExistence type="inferred from homology"/>
<evidence type="ECO:0000256" key="3">
    <source>
        <dbReference type="ARBA" id="ARBA00004613"/>
    </source>
</evidence>
<keyword evidence="8 10" id="KW-0456">Lyase</keyword>
<dbReference type="SUPFAM" id="SSF51126">
    <property type="entry name" value="Pectin lyase-like"/>
    <property type="match status" value="1"/>
</dbReference>
<evidence type="ECO:0000256" key="5">
    <source>
        <dbReference type="ARBA" id="ARBA00022525"/>
    </source>
</evidence>
<feature type="signal peptide" evidence="10">
    <location>
        <begin position="1"/>
        <end position="16"/>
    </location>
</feature>
<accession>A0A8H7T300</accession>
<evidence type="ECO:0000313" key="12">
    <source>
        <dbReference type="Proteomes" id="UP000664132"/>
    </source>
</evidence>
<protein>
    <recommendedName>
        <fullName evidence="10">Pectate lyase</fullName>
        <ecNumber evidence="10">4.2.2.2</ecNumber>
    </recommendedName>
</protein>
<organism evidence="11 12">
    <name type="scientific">Cadophora malorum</name>
    <dbReference type="NCBI Taxonomy" id="108018"/>
    <lineage>
        <taxon>Eukaryota</taxon>
        <taxon>Fungi</taxon>
        <taxon>Dikarya</taxon>
        <taxon>Ascomycota</taxon>
        <taxon>Pezizomycotina</taxon>
        <taxon>Leotiomycetes</taxon>
        <taxon>Helotiales</taxon>
        <taxon>Ploettnerulaceae</taxon>
        <taxon>Cadophora</taxon>
    </lineage>
</organism>
<gene>
    <name evidence="11" type="ORF">IFR04_014627</name>
</gene>
<dbReference type="Gene3D" id="2.160.20.10">
    <property type="entry name" value="Single-stranded right-handed beta-helix, Pectin lyase-like"/>
    <property type="match status" value="1"/>
</dbReference>
<sequence length="254" mass="26379">MKYSLALLALPFLCAAANIPRAATVTTLPAYTGTLTLTTATRIPAGGSYDGKMKRIDTGHPCELDVELGDADIVFILGEGATLSNVIIGPAQKRGVHCLGKCTLNNVWWSKTCYYGLSIVNQKAGDKTTISGGGAFGVKAADNVIENNGAGTVEISNFYAEGFNALYKSPGYSAPGAIARHAIITNVSAKNGNNLAGINSNFGDTAKITKSSLTSVTNVCSRYQGTTDKNSEAYKLGSGNDGKNCIYGSDVVSA</sequence>
<dbReference type="InterPro" id="IPR012334">
    <property type="entry name" value="Pectin_lyas_fold"/>
</dbReference>
<dbReference type="GO" id="GO:0005576">
    <property type="term" value="C:extracellular region"/>
    <property type="evidence" value="ECO:0007669"/>
    <property type="project" value="UniProtKB-SubCell"/>
</dbReference>
<reference evidence="11" key="1">
    <citation type="submission" date="2021-02" db="EMBL/GenBank/DDBJ databases">
        <title>Genome sequence Cadophora malorum strain M34.</title>
        <authorList>
            <person name="Stefanovic E."/>
            <person name="Vu D."/>
            <person name="Scully C."/>
            <person name="Dijksterhuis J."/>
            <person name="Roader J."/>
            <person name="Houbraken J."/>
        </authorList>
    </citation>
    <scope>NUCLEOTIDE SEQUENCE</scope>
    <source>
        <strain evidence="11">M34</strain>
    </source>
</reference>
<evidence type="ECO:0000256" key="1">
    <source>
        <dbReference type="ARBA" id="ARBA00000695"/>
    </source>
</evidence>
<evidence type="ECO:0000256" key="10">
    <source>
        <dbReference type="RuleBase" id="RU367009"/>
    </source>
</evidence>
<dbReference type="InterPro" id="IPR011050">
    <property type="entry name" value="Pectin_lyase_fold/virulence"/>
</dbReference>
<name>A0A8H7T300_9HELO</name>
<comment type="caution">
    <text evidence="11">The sequence shown here is derived from an EMBL/GenBank/DDBJ whole genome shotgun (WGS) entry which is preliminary data.</text>
</comment>
<keyword evidence="5 10" id="KW-0964">Secreted</keyword>
<comment type="subcellular location">
    <subcellularLocation>
        <location evidence="3 10">Secreted</location>
    </subcellularLocation>
</comment>
<dbReference type="PANTHER" id="PTHR33407:SF9">
    <property type="entry name" value="PECTATE LYASE F-RELATED"/>
    <property type="match status" value="1"/>
</dbReference>
<evidence type="ECO:0000256" key="9">
    <source>
        <dbReference type="ARBA" id="ARBA00025679"/>
    </source>
</evidence>
<dbReference type="EMBL" id="JAFJYH010000396">
    <property type="protein sequence ID" value="KAG4412237.1"/>
    <property type="molecule type" value="Genomic_DNA"/>
</dbReference>
<evidence type="ECO:0000313" key="11">
    <source>
        <dbReference type="EMBL" id="KAG4412237.1"/>
    </source>
</evidence>
<comment type="cofactor">
    <cofactor evidence="2 10">
        <name>Ca(2+)</name>
        <dbReference type="ChEBI" id="CHEBI:29108"/>
    </cofactor>
</comment>
<dbReference type="InterPro" id="IPR004898">
    <property type="entry name" value="Pectate_lyase_PlyH/PlyE-like"/>
</dbReference>
<keyword evidence="6 10" id="KW-0732">Signal</keyword>
<dbReference type="GO" id="GO:0045490">
    <property type="term" value="P:pectin catabolic process"/>
    <property type="evidence" value="ECO:0007669"/>
    <property type="project" value="TreeGrafter"/>
</dbReference>
<dbReference type="AlphaFoldDB" id="A0A8H7T300"/>
<dbReference type="GO" id="GO:0030570">
    <property type="term" value="F:pectate lyase activity"/>
    <property type="evidence" value="ECO:0007669"/>
    <property type="project" value="UniProtKB-UniRule"/>
</dbReference>
<feature type="chain" id="PRO_5034955569" description="Pectate lyase" evidence="10">
    <location>
        <begin position="17"/>
        <end position="254"/>
    </location>
</feature>
<evidence type="ECO:0000256" key="8">
    <source>
        <dbReference type="ARBA" id="ARBA00023239"/>
    </source>
</evidence>
<evidence type="ECO:0000256" key="2">
    <source>
        <dbReference type="ARBA" id="ARBA00001913"/>
    </source>
</evidence>
<dbReference type="PANTHER" id="PTHR33407">
    <property type="entry name" value="PECTATE LYASE F-RELATED"/>
    <property type="match status" value="1"/>
</dbReference>
<evidence type="ECO:0000256" key="7">
    <source>
        <dbReference type="ARBA" id="ARBA00022837"/>
    </source>
</evidence>
<keyword evidence="7 10" id="KW-0106">Calcium</keyword>
<keyword evidence="12" id="KW-1185">Reference proteome</keyword>
<dbReference type="Pfam" id="PF03211">
    <property type="entry name" value="Pectate_lyase"/>
    <property type="match status" value="1"/>
</dbReference>
<dbReference type="EC" id="4.2.2.2" evidence="10"/>
<evidence type="ECO:0000256" key="6">
    <source>
        <dbReference type="ARBA" id="ARBA00022729"/>
    </source>
</evidence>
<evidence type="ECO:0000256" key="4">
    <source>
        <dbReference type="ARBA" id="ARBA00006463"/>
    </source>
</evidence>
<comment type="function">
    <text evidence="9 10">Pectinolytic enzyme consist of four classes of enzymes: pectin lyase, polygalacturonase, pectin methylesterase and rhamnogalacturonase. Among pectinolytic enzymes, pectin lyase is the most important in depolymerization of pectin, since it cleaves internal glycosidic bonds of highly methylated pectins. Favors pectate, the anion, over pectin, the methyl ester.</text>
</comment>
<dbReference type="Proteomes" id="UP000664132">
    <property type="component" value="Unassembled WGS sequence"/>
</dbReference>
<comment type="similarity">
    <text evidence="4 10">Belongs to the polysaccharide lyase 3 family.</text>
</comment>